<dbReference type="GO" id="GO:0008641">
    <property type="term" value="F:ubiquitin-like modifier activating enzyme activity"/>
    <property type="evidence" value="ECO:0007669"/>
    <property type="project" value="InterPro"/>
</dbReference>
<keyword evidence="1" id="KW-0808">Transferase</keyword>
<dbReference type="Gene3D" id="3.40.50.720">
    <property type="entry name" value="NAD(P)-binding Rossmann-like Domain"/>
    <property type="match status" value="1"/>
</dbReference>
<sequence>MLAPLVAVGPPLTPDDVERFSRHLLLAGFGEEAQRRVRNARVCVLGAGGLGSPAISYLVAAGVGTLGVVDDDVVALSNLQRQVLHRTEDVGTLKTRSAARAARALDPGVDVVLHDVRLTEANADEILRGYDLVLDGTDNFDTRYLVSDACARLGLPVVWASVLQMDAQVSVFWADAPDGRGVTLRDLFPEPPAPGSVPSCSQAGVLGAMCGQVGSLMATEAIKLVAGVGDVLLGRVLVIDALRSRWTEVPLVAAHGPRTDSHGSHGAVTSGATSGAGSGNPGSGQSVTSATDLPAAATVLPDEITARELRRRLDAREAGEDDVVVVDVRTTQERDIRTIPGSVHVPLDVLLTADGRALVPRDRDVVLFCAVGGRSAQALTLLRAAGWTRVAHLPGGMTVWPEA</sequence>
<dbReference type="SUPFAM" id="SSF52821">
    <property type="entry name" value="Rhodanese/Cell cycle control phosphatase"/>
    <property type="match status" value="1"/>
</dbReference>
<evidence type="ECO:0000256" key="4">
    <source>
        <dbReference type="SAM" id="MobiDB-lite"/>
    </source>
</evidence>
<dbReference type="CDD" id="cd00158">
    <property type="entry name" value="RHOD"/>
    <property type="match status" value="1"/>
</dbReference>
<dbReference type="PANTHER" id="PTHR10953:SF102">
    <property type="entry name" value="ADENYLYLTRANSFERASE AND SULFURTRANSFERASE MOCS3"/>
    <property type="match status" value="1"/>
</dbReference>
<evidence type="ECO:0000313" key="6">
    <source>
        <dbReference type="EMBL" id="NKX92643.1"/>
    </source>
</evidence>
<dbReference type="SUPFAM" id="SSF69572">
    <property type="entry name" value="Activating enzymes of the ubiquitin-like proteins"/>
    <property type="match status" value="1"/>
</dbReference>
<evidence type="ECO:0000259" key="5">
    <source>
        <dbReference type="PROSITE" id="PS50206"/>
    </source>
</evidence>
<name>A0A9X5IRD1_9MICO</name>
<dbReference type="InterPro" id="IPR000594">
    <property type="entry name" value="ThiF_NAD_FAD-bd"/>
</dbReference>
<dbReference type="PANTHER" id="PTHR10953">
    <property type="entry name" value="UBIQUITIN-ACTIVATING ENZYME E1"/>
    <property type="match status" value="1"/>
</dbReference>
<protein>
    <submittedName>
        <fullName evidence="6">Adenylyltransferase/sulfurtransferase MoeZ</fullName>
    </submittedName>
</protein>
<keyword evidence="6" id="KW-0548">Nucleotidyltransferase</keyword>
<dbReference type="PROSITE" id="PS50206">
    <property type="entry name" value="RHODANESE_3"/>
    <property type="match status" value="1"/>
</dbReference>
<dbReference type="InterPro" id="IPR001763">
    <property type="entry name" value="Rhodanese-like_dom"/>
</dbReference>
<keyword evidence="7" id="KW-1185">Reference proteome</keyword>
<evidence type="ECO:0000256" key="1">
    <source>
        <dbReference type="ARBA" id="ARBA00022679"/>
    </source>
</evidence>
<dbReference type="GO" id="GO:0016779">
    <property type="term" value="F:nucleotidyltransferase activity"/>
    <property type="evidence" value="ECO:0007669"/>
    <property type="project" value="UniProtKB-KW"/>
</dbReference>
<dbReference type="FunFam" id="3.40.50.720:FF:000033">
    <property type="entry name" value="Adenylyltransferase and sulfurtransferase MOCS3"/>
    <property type="match status" value="1"/>
</dbReference>
<feature type="domain" description="Rhodanese" evidence="5">
    <location>
        <begin position="319"/>
        <end position="403"/>
    </location>
</feature>
<dbReference type="InterPro" id="IPR036873">
    <property type="entry name" value="Rhodanese-like_dom_sf"/>
</dbReference>
<dbReference type="GO" id="GO:0005829">
    <property type="term" value="C:cytosol"/>
    <property type="evidence" value="ECO:0007669"/>
    <property type="project" value="TreeGrafter"/>
</dbReference>
<keyword evidence="2" id="KW-0547">Nucleotide-binding</keyword>
<dbReference type="EMBL" id="JAAXOW010000001">
    <property type="protein sequence ID" value="NKX92643.1"/>
    <property type="molecule type" value="Genomic_DNA"/>
</dbReference>
<dbReference type="Proteomes" id="UP000774283">
    <property type="component" value="Unassembled WGS sequence"/>
</dbReference>
<dbReference type="GO" id="GO:0008146">
    <property type="term" value="F:sulfotransferase activity"/>
    <property type="evidence" value="ECO:0007669"/>
    <property type="project" value="TreeGrafter"/>
</dbReference>
<organism evidence="6 7">
    <name type="scientific">Sanguibacter hominis ATCC BAA-789</name>
    <dbReference type="NCBI Taxonomy" id="1312740"/>
    <lineage>
        <taxon>Bacteria</taxon>
        <taxon>Bacillati</taxon>
        <taxon>Actinomycetota</taxon>
        <taxon>Actinomycetes</taxon>
        <taxon>Micrococcales</taxon>
        <taxon>Sanguibacteraceae</taxon>
        <taxon>Sanguibacter</taxon>
    </lineage>
</organism>
<dbReference type="Pfam" id="PF00899">
    <property type="entry name" value="ThiF"/>
    <property type="match status" value="1"/>
</dbReference>
<reference evidence="6 7" key="1">
    <citation type="submission" date="2020-04" db="EMBL/GenBank/DDBJ databases">
        <title>MicrobeNet Type strains.</title>
        <authorList>
            <person name="Nicholson A.C."/>
        </authorList>
    </citation>
    <scope>NUCLEOTIDE SEQUENCE [LARGE SCALE GENOMIC DNA]</scope>
    <source>
        <strain evidence="6 7">ATCC BAA-789</strain>
    </source>
</reference>
<gene>
    <name evidence="6" type="ORF">HF995_05040</name>
</gene>
<dbReference type="Gene3D" id="3.40.250.10">
    <property type="entry name" value="Rhodanese-like domain"/>
    <property type="match status" value="1"/>
</dbReference>
<comment type="caution">
    <text evidence="6">The sequence shown here is derived from an EMBL/GenBank/DDBJ whole genome shotgun (WGS) entry which is preliminary data.</text>
</comment>
<keyword evidence="3" id="KW-0067">ATP-binding</keyword>
<dbReference type="AlphaFoldDB" id="A0A9X5IRD1"/>
<evidence type="ECO:0000313" key="7">
    <source>
        <dbReference type="Proteomes" id="UP000774283"/>
    </source>
</evidence>
<dbReference type="GO" id="GO:0005524">
    <property type="term" value="F:ATP binding"/>
    <property type="evidence" value="ECO:0007669"/>
    <property type="project" value="UniProtKB-KW"/>
</dbReference>
<evidence type="ECO:0000256" key="2">
    <source>
        <dbReference type="ARBA" id="ARBA00022741"/>
    </source>
</evidence>
<feature type="compositionally biased region" description="Low complexity" evidence="4">
    <location>
        <begin position="264"/>
        <end position="273"/>
    </location>
</feature>
<accession>A0A9X5IRD1</accession>
<dbReference type="Pfam" id="PF00581">
    <property type="entry name" value="Rhodanese"/>
    <property type="match status" value="1"/>
</dbReference>
<dbReference type="GO" id="GO:0004792">
    <property type="term" value="F:thiosulfate-cyanide sulfurtransferase activity"/>
    <property type="evidence" value="ECO:0007669"/>
    <property type="project" value="TreeGrafter"/>
</dbReference>
<dbReference type="SMART" id="SM00450">
    <property type="entry name" value="RHOD"/>
    <property type="match status" value="1"/>
</dbReference>
<feature type="region of interest" description="Disordered" evidence="4">
    <location>
        <begin position="255"/>
        <end position="289"/>
    </location>
</feature>
<dbReference type="InterPro" id="IPR045886">
    <property type="entry name" value="ThiF/MoeB/HesA"/>
</dbReference>
<evidence type="ECO:0000256" key="3">
    <source>
        <dbReference type="ARBA" id="ARBA00022840"/>
    </source>
</evidence>
<proteinExistence type="predicted"/>
<dbReference type="RefSeq" id="WP_168446658.1">
    <property type="nucleotide sequence ID" value="NZ_JAAXOW010000001.1"/>
</dbReference>
<dbReference type="InterPro" id="IPR035985">
    <property type="entry name" value="Ubiquitin-activating_enz"/>
</dbReference>
<dbReference type="CDD" id="cd00757">
    <property type="entry name" value="ThiF_MoeB_HesA_family"/>
    <property type="match status" value="1"/>
</dbReference>